<evidence type="ECO:0000313" key="5">
    <source>
        <dbReference type="EMBL" id="JAP93641.1"/>
    </source>
</evidence>
<evidence type="ECO:0000256" key="2">
    <source>
        <dbReference type="ARBA" id="ARBA00022603"/>
    </source>
</evidence>
<keyword evidence="2 5" id="KW-0489">Methyltransferase</keyword>
<dbReference type="Pfam" id="PF08241">
    <property type="entry name" value="Methyltransf_11"/>
    <property type="match status" value="1"/>
</dbReference>
<gene>
    <name evidence="5" type="ORF">TPC1_14008</name>
</gene>
<dbReference type="CDD" id="cd02440">
    <property type="entry name" value="AdoMet_MTases"/>
    <property type="match status" value="1"/>
</dbReference>
<feature type="domain" description="Methyltransferase type 11" evidence="4">
    <location>
        <begin position="42"/>
        <end position="131"/>
    </location>
</feature>
<dbReference type="Gene3D" id="3.40.50.150">
    <property type="entry name" value="Vaccinia Virus protein VP39"/>
    <property type="match status" value="1"/>
</dbReference>
<evidence type="ECO:0000256" key="3">
    <source>
        <dbReference type="ARBA" id="ARBA00022679"/>
    </source>
</evidence>
<keyword evidence="3 5" id="KW-0808">Transferase</keyword>
<evidence type="ECO:0000256" key="1">
    <source>
        <dbReference type="ARBA" id="ARBA00008361"/>
    </source>
</evidence>
<dbReference type="InterPro" id="IPR029063">
    <property type="entry name" value="SAM-dependent_MTases_sf"/>
</dbReference>
<dbReference type="EMBL" id="GDID01002965">
    <property type="protein sequence ID" value="JAP93641.1"/>
    <property type="molecule type" value="Transcribed_RNA"/>
</dbReference>
<comment type="similarity">
    <text evidence="1">Belongs to the methyltransferase superfamily.</text>
</comment>
<dbReference type="AlphaFoldDB" id="A0A146KDW7"/>
<dbReference type="GO" id="GO:0008757">
    <property type="term" value="F:S-adenosylmethionine-dependent methyltransferase activity"/>
    <property type="evidence" value="ECO:0007669"/>
    <property type="project" value="InterPro"/>
</dbReference>
<dbReference type="InterPro" id="IPR051419">
    <property type="entry name" value="Lys/N-term_MeTrsfase_sf"/>
</dbReference>
<dbReference type="GO" id="GO:0032259">
    <property type="term" value="P:methylation"/>
    <property type="evidence" value="ECO:0007669"/>
    <property type="project" value="UniProtKB-KW"/>
</dbReference>
<evidence type="ECO:0000259" key="4">
    <source>
        <dbReference type="Pfam" id="PF08241"/>
    </source>
</evidence>
<reference evidence="5" key="1">
    <citation type="submission" date="2015-07" db="EMBL/GenBank/DDBJ databases">
        <title>Adaptation to a free-living lifestyle via gene acquisitions in the diplomonad Trepomonas sp. PC1.</title>
        <authorList>
            <person name="Xu F."/>
            <person name="Jerlstrom-Hultqvist J."/>
            <person name="Kolisko M."/>
            <person name="Simpson A.G.B."/>
            <person name="Roger A.J."/>
            <person name="Svard S.G."/>
            <person name="Andersson J.O."/>
        </authorList>
    </citation>
    <scope>NUCLEOTIDE SEQUENCE</scope>
    <source>
        <strain evidence="5">PC1</strain>
    </source>
</reference>
<proteinExistence type="inferred from homology"/>
<dbReference type="SUPFAM" id="SSF53335">
    <property type="entry name" value="S-adenosyl-L-methionine-dependent methyltransferases"/>
    <property type="match status" value="1"/>
</dbReference>
<dbReference type="PANTHER" id="PTHR12176:SF80">
    <property type="entry name" value="EEF1A LYSINE METHYLTRANSFERASE 4"/>
    <property type="match status" value="1"/>
</dbReference>
<feature type="non-terminal residue" evidence="5">
    <location>
        <position position="1"/>
    </location>
</feature>
<sequence>QKDFWDDRYQNHTEPFDWYMQFQHIEKLILPMLKQDMEILIIGGGTSRIPYQLYDLGFKNISILDFSQYAFDAMKKFVSEREGMSYFVGDFIQFEFEKQFDFIFDKGTLDCVLSNPNEPVNLLKQFVRKIKQIMKKDATWINISFDDDRDDDLEFDKELIVNCKEIPVQMV</sequence>
<dbReference type="InterPro" id="IPR013216">
    <property type="entry name" value="Methyltransf_11"/>
</dbReference>
<dbReference type="PANTHER" id="PTHR12176">
    <property type="entry name" value="SAM-DEPENDENT METHYLTRANSFERASE SUPERFAMILY PROTEIN"/>
    <property type="match status" value="1"/>
</dbReference>
<accession>A0A146KDW7</accession>
<feature type="non-terminal residue" evidence="5">
    <location>
        <position position="171"/>
    </location>
</feature>
<name>A0A146KDW7_9EUKA</name>
<organism evidence="5">
    <name type="scientific">Trepomonas sp. PC1</name>
    <dbReference type="NCBI Taxonomy" id="1076344"/>
    <lineage>
        <taxon>Eukaryota</taxon>
        <taxon>Metamonada</taxon>
        <taxon>Diplomonadida</taxon>
        <taxon>Hexamitidae</taxon>
        <taxon>Hexamitinae</taxon>
        <taxon>Trepomonas</taxon>
    </lineage>
</organism>
<protein>
    <submittedName>
        <fullName evidence="5">Methyltransferase domain-containing protein</fullName>
    </submittedName>
</protein>